<proteinExistence type="predicted"/>
<feature type="domain" description="DUF5605" evidence="4">
    <location>
        <begin position="438"/>
        <end position="527"/>
    </location>
</feature>
<dbReference type="Pfam" id="PF16586">
    <property type="entry name" value="DUF5060"/>
    <property type="match status" value="1"/>
</dbReference>
<dbReference type="InterPro" id="IPR025277">
    <property type="entry name" value="Apiosidase-like_cat_dom"/>
</dbReference>
<evidence type="ECO:0000256" key="1">
    <source>
        <dbReference type="SAM" id="SignalP"/>
    </source>
</evidence>
<dbReference type="Pfam" id="PF18310">
    <property type="entry name" value="DUF5605"/>
    <property type="match status" value="1"/>
</dbReference>
<dbReference type="EMBL" id="JAQQKX010000010">
    <property type="protein sequence ID" value="MDC7684155.1"/>
    <property type="molecule type" value="Genomic_DNA"/>
</dbReference>
<name>A0ABT5HWD4_9CAUL</name>
<dbReference type="Pfam" id="PF13204">
    <property type="entry name" value="Apiosidase"/>
    <property type="match status" value="1"/>
</dbReference>
<feature type="signal peptide" evidence="1">
    <location>
        <begin position="1"/>
        <end position="22"/>
    </location>
</feature>
<evidence type="ECO:0000259" key="4">
    <source>
        <dbReference type="Pfam" id="PF18310"/>
    </source>
</evidence>
<dbReference type="PANTHER" id="PTHR37836">
    <property type="entry name" value="LMO1036 PROTEIN"/>
    <property type="match status" value="1"/>
</dbReference>
<sequence length="529" mass="59728">MSFTRRAAFTLPVGLYATAAFAAPKKTTTPAAPALERWGLYEISLKGPDTGNPFLDVDLSADFTDGAEVVRVPGFYDGDGDYRIRFSPPKTGTWRWVTKSNVTALDGQTGQAEASAPSNTNHGPVKVTLDGYHFAYADGTPFRQIGTTCYAWAQQSDERCAQTIKTLTGSPYNKLRMCVFPNVAAEPIHPFVQTGTGDRDWDGTRFNPAYFRRFESRVKSLLDIGVEADIIIFHPYDEKRGFSDQNRVHDERYLRYLIARLSAFRNVWWSAANEYDDIKTKSMADWDHILELLQSEDPHHRLRSIHNIKVLYDNNKPWITHASVQNGTAVLDDRTAETYRSVWKKPVIFDEVCYEGDIALRWGNLSGQEMVMRFWHGHIAGTYVGHSETYTPDKSGADGSWLGKGGTMLGTATPRLAFLKKVMEDGPAPGIDPIDKWWERHVGGKEGRYYLRYFGDQAPAEWAVDLPRNGLKGGEQFRVDVLDTWNMTVTPVEGVFTMAKKDNYNFHDPARPTIKLSGNKWMAVRITRV</sequence>
<feature type="domain" description="DUF5060" evidence="3">
    <location>
        <begin position="35"/>
        <end position="101"/>
    </location>
</feature>
<dbReference type="InterPro" id="IPR013783">
    <property type="entry name" value="Ig-like_fold"/>
</dbReference>
<dbReference type="Gene3D" id="2.60.40.10">
    <property type="entry name" value="Immunoglobulins"/>
    <property type="match status" value="1"/>
</dbReference>
<feature type="chain" id="PRO_5045800619" evidence="1">
    <location>
        <begin position="23"/>
        <end position="529"/>
    </location>
</feature>
<keyword evidence="6" id="KW-1185">Reference proteome</keyword>
<evidence type="ECO:0000313" key="6">
    <source>
        <dbReference type="Proteomes" id="UP001214854"/>
    </source>
</evidence>
<protein>
    <submittedName>
        <fullName evidence="5">DUF5060 domain-containing protein</fullName>
    </submittedName>
</protein>
<dbReference type="Gene3D" id="2.60.40.3950">
    <property type="match status" value="1"/>
</dbReference>
<keyword evidence="1" id="KW-0732">Signal</keyword>
<feature type="domain" description="Apiosidase-like catalytic" evidence="2">
    <location>
        <begin position="131"/>
        <end position="386"/>
    </location>
</feature>
<reference evidence="5 6" key="1">
    <citation type="submission" date="2023-01" db="EMBL/GenBank/DDBJ databases">
        <title>Novel species of the genus Asticcacaulis isolated from rivers.</title>
        <authorList>
            <person name="Lu H."/>
        </authorList>
    </citation>
    <scope>NUCLEOTIDE SEQUENCE [LARGE SCALE GENOMIC DNA]</scope>
    <source>
        <strain evidence="5 6">BYS171W</strain>
    </source>
</reference>
<organism evidence="5 6">
    <name type="scientific">Asticcacaulis aquaticus</name>
    <dbReference type="NCBI Taxonomy" id="2984212"/>
    <lineage>
        <taxon>Bacteria</taxon>
        <taxon>Pseudomonadati</taxon>
        <taxon>Pseudomonadota</taxon>
        <taxon>Alphaproteobacteria</taxon>
        <taxon>Caulobacterales</taxon>
        <taxon>Caulobacteraceae</taxon>
        <taxon>Asticcacaulis</taxon>
    </lineage>
</organism>
<evidence type="ECO:0000313" key="5">
    <source>
        <dbReference type="EMBL" id="MDC7684155.1"/>
    </source>
</evidence>
<dbReference type="PANTHER" id="PTHR37836:SF2">
    <property type="entry name" value="DUF4038 DOMAIN-CONTAINING PROTEIN"/>
    <property type="match status" value="1"/>
</dbReference>
<gene>
    <name evidence="5" type="ORF">PQU92_12765</name>
</gene>
<dbReference type="InterPro" id="IPR041239">
    <property type="entry name" value="DUF5605"/>
</dbReference>
<dbReference type="InterPro" id="IPR017853">
    <property type="entry name" value="GH"/>
</dbReference>
<dbReference type="SUPFAM" id="SSF51445">
    <property type="entry name" value="(Trans)glycosidases"/>
    <property type="match status" value="1"/>
</dbReference>
<dbReference type="Proteomes" id="UP001214854">
    <property type="component" value="Unassembled WGS sequence"/>
</dbReference>
<dbReference type="InterPro" id="IPR032260">
    <property type="entry name" value="DUF5060"/>
</dbReference>
<accession>A0ABT5HWD4</accession>
<dbReference type="Gene3D" id="3.20.20.80">
    <property type="entry name" value="Glycosidases"/>
    <property type="match status" value="1"/>
</dbReference>
<evidence type="ECO:0000259" key="2">
    <source>
        <dbReference type="Pfam" id="PF13204"/>
    </source>
</evidence>
<comment type="caution">
    <text evidence="5">The sequence shown here is derived from an EMBL/GenBank/DDBJ whole genome shotgun (WGS) entry which is preliminary data.</text>
</comment>
<dbReference type="RefSeq" id="WP_272748607.1">
    <property type="nucleotide sequence ID" value="NZ_JAQQKX010000010.1"/>
</dbReference>
<evidence type="ECO:0000259" key="3">
    <source>
        <dbReference type="Pfam" id="PF16586"/>
    </source>
</evidence>